<protein>
    <submittedName>
        <fullName evidence="1">Ribonuclease H</fullName>
    </submittedName>
</protein>
<dbReference type="AlphaFoldDB" id="A0A392TN03"/>
<proteinExistence type="predicted"/>
<dbReference type="PANTHER" id="PTHR34023:SF5">
    <property type="entry name" value="RNASE H TYPE-1 DOMAIN-CONTAINING PROTEIN"/>
    <property type="match status" value="1"/>
</dbReference>
<dbReference type="EMBL" id="LXQA010610686">
    <property type="protein sequence ID" value="MCI62004.1"/>
    <property type="molecule type" value="Genomic_DNA"/>
</dbReference>
<accession>A0A392TN03</accession>
<name>A0A392TN03_9FABA</name>
<keyword evidence="2" id="KW-1185">Reference proteome</keyword>
<sequence>MVNKEWNIEFMHEYCEANKCADALAKIGCSLEQNVTFFKECPNGVKAILLADELGIVSPRI</sequence>
<dbReference type="Proteomes" id="UP000265520">
    <property type="component" value="Unassembled WGS sequence"/>
</dbReference>
<comment type="caution">
    <text evidence="1">The sequence shown here is derived from an EMBL/GenBank/DDBJ whole genome shotgun (WGS) entry which is preliminary data.</text>
</comment>
<evidence type="ECO:0000313" key="1">
    <source>
        <dbReference type="EMBL" id="MCI62004.1"/>
    </source>
</evidence>
<organism evidence="1 2">
    <name type="scientific">Trifolium medium</name>
    <dbReference type="NCBI Taxonomy" id="97028"/>
    <lineage>
        <taxon>Eukaryota</taxon>
        <taxon>Viridiplantae</taxon>
        <taxon>Streptophyta</taxon>
        <taxon>Embryophyta</taxon>
        <taxon>Tracheophyta</taxon>
        <taxon>Spermatophyta</taxon>
        <taxon>Magnoliopsida</taxon>
        <taxon>eudicotyledons</taxon>
        <taxon>Gunneridae</taxon>
        <taxon>Pentapetalae</taxon>
        <taxon>rosids</taxon>
        <taxon>fabids</taxon>
        <taxon>Fabales</taxon>
        <taxon>Fabaceae</taxon>
        <taxon>Papilionoideae</taxon>
        <taxon>50 kb inversion clade</taxon>
        <taxon>NPAAA clade</taxon>
        <taxon>Hologalegina</taxon>
        <taxon>IRL clade</taxon>
        <taxon>Trifolieae</taxon>
        <taxon>Trifolium</taxon>
    </lineage>
</organism>
<dbReference type="PANTHER" id="PTHR34023">
    <property type="entry name" value="RNASE H DOMAIN-CONTAINING PROTEIN"/>
    <property type="match status" value="1"/>
</dbReference>
<feature type="non-terminal residue" evidence="1">
    <location>
        <position position="61"/>
    </location>
</feature>
<evidence type="ECO:0000313" key="2">
    <source>
        <dbReference type="Proteomes" id="UP000265520"/>
    </source>
</evidence>
<reference evidence="1 2" key="1">
    <citation type="journal article" date="2018" name="Front. Plant Sci.">
        <title>Red Clover (Trifolium pratense) and Zigzag Clover (T. medium) - A Picture of Genomic Similarities and Differences.</title>
        <authorList>
            <person name="Dluhosova J."/>
            <person name="Istvanek J."/>
            <person name="Nedelnik J."/>
            <person name="Repkova J."/>
        </authorList>
    </citation>
    <scope>NUCLEOTIDE SEQUENCE [LARGE SCALE GENOMIC DNA]</scope>
    <source>
        <strain evidence="2">cv. 10/8</strain>
        <tissue evidence="1">Leaf</tissue>
    </source>
</reference>